<reference evidence="1 2" key="1">
    <citation type="journal article" date="2003" name="Proc. Natl. Acad. Sci. U.S.A.">
        <title>Complete genome sequence of the marine planctomycete Pirellula sp. strain 1.</title>
        <authorList>
            <person name="Gloeckner F.O."/>
            <person name="Kube M."/>
            <person name="Bauer M."/>
            <person name="Teeling H."/>
            <person name="Lombardot T."/>
            <person name="Ludwig W."/>
            <person name="Gade D."/>
            <person name="Beck A."/>
            <person name="Borzym K."/>
            <person name="Heitmann K."/>
            <person name="Rabus R."/>
            <person name="Schlesner H."/>
            <person name="Amann R."/>
            <person name="Reinhardt R."/>
        </authorList>
    </citation>
    <scope>NUCLEOTIDE SEQUENCE [LARGE SCALE GENOMIC DNA]</scope>
    <source>
        <strain evidence="2">DSM 10527 / NCIMB 13988 / SH1</strain>
    </source>
</reference>
<dbReference type="EnsemblBacteria" id="CAD78366">
    <property type="protein sequence ID" value="CAD78366"/>
    <property type="gene ID" value="RB5238"/>
</dbReference>
<dbReference type="Proteomes" id="UP000001025">
    <property type="component" value="Chromosome"/>
</dbReference>
<gene>
    <name evidence="1" type="ordered locus">RB5238</name>
</gene>
<dbReference type="KEGG" id="rba:RB5238"/>
<protein>
    <submittedName>
        <fullName evidence="1">Uncharacterized protein</fullName>
    </submittedName>
</protein>
<evidence type="ECO:0000313" key="2">
    <source>
        <dbReference type="Proteomes" id="UP000001025"/>
    </source>
</evidence>
<dbReference type="InParanoid" id="Q7UGG3"/>
<name>Q7UGG3_RHOBA</name>
<dbReference type="HOGENOM" id="CLU_2702346_0_0_0"/>
<dbReference type="AlphaFoldDB" id="Q7UGG3"/>
<accession>Q7UGG3</accession>
<proteinExistence type="predicted"/>
<keyword evidence="2" id="KW-1185">Reference proteome</keyword>
<organism evidence="1 2">
    <name type="scientific">Rhodopirellula baltica (strain DSM 10527 / NCIMB 13988 / SH1)</name>
    <dbReference type="NCBI Taxonomy" id="243090"/>
    <lineage>
        <taxon>Bacteria</taxon>
        <taxon>Pseudomonadati</taxon>
        <taxon>Planctomycetota</taxon>
        <taxon>Planctomycetia</taxon>
        <taxon>Pirellulales</taxon>
        <taxon>Pirellulaceae</taxon>
        <taxon>Rhodopirellula</taxon>
    </lineage>
</organism>
<sequence length="73" mass="7898">MNTLCNLQRNCAFGANVAISLNPIAVVVAVQLTRSSLAEAIRRWNNEQQSPKLSNSRNFSASNGGQIDLIVIV</sequence>
<evidence type="ECO:0000313" key="1">
    <source>
        <dbReference type="EMBL" id="CAD78366.1"/>
    </source>
</evidence>
<dbReference type="EMBL" id="BX294141">
    <property type="protein sequence ID" value="CAD78366.1"/>
    <property type="molecule type" value="Genomic_DNA"/>
</dbReference>
<dbReference type="STRING" id="243090.RB5238"/>